<dbReference type="PANTHER" id="PTHR43280">
    <property type="entry name" value="ARAC-FAMILY TRANSCRIPTIONAL REGULATOR"/>
    <property type="match status" value="1"/>
</dbReference>
<evidence type="ECO:0000256" key="1">
    <source>
        <dbReference type="ARBA" id="ARBA00023015"/>
    </source>
</evidence>
<keyword evidence="3" id="KW-0804">Transcription</keyword>
<dbReference type="EMBL" id="RPDH01000001">
    <property type="protein sequence ID" value="RPE14172.1"/>
    <property type="molecule type" value="Genomic_DNA"/>
</dbReference>
<proteinExistence type="predicted"/>
<keyword evidence="2" id="KW-0238">DNA-binding</keyword>
<dbReference type="PROSITE" id="PS01124">
    <property type="entry name" value="HTH_ARAC_FAMILY_2"/>
    <property type="match status" value="1"/>
</dbReference>
<dbReference type="AlphaFoldDB" id="A0A3N4PZJ5"/>
<dbReference type="PRINTS" id="PR00032">
    <property type="entry name" value="HTHARAC"/>
</dbReference>
<dbReference type="SMART" id="SM00342">
    <property type="entry name" value="HTH_ARAC"/>
    <property type="match status" value="1"/>
</dbReference>
<keyword evidence="6" id="KW-1185">Reference proteome</keyword>
<feature type="domain" description="HTH araC/xylS-type" evidence="4">
    <location>
        <begin position="183"/>
        <end position="281"/>
    </location>
</feature>
<evidence type="ECO:0000259" key="4">
    <source>
        <dbReference type="PROSITE" id="PS01124"/>
    </source>
</evidence>
<evidence type="ECO:0000256" key="3">
    <source>
        <dbReference type="ARBA" id="ARBA00023163"/>
    </source>
</evidence>
<dbReference type="Pfam" id="PF02311">
    <property type="entry name" value="AraC_binding"/>
    <property type="match status" value="1"/>
</dbReference>
<dbReference type="InterPro" id="IPR037923">
    <property type="entry name" value="HTH-like"/>
</dbReference>
<reference evidence="5 6" key="1">
    <citation type="submission" date="2018-11" db="EMBL/GenBank/DDBJ databases">
        <title>Chitinophaga lutea sp.nov., isolate from arsenic contaminated soil.</title>
        <authorList>
            <person name="Zong Y."/>
        </authorList>
    </citation>
    <scope>NUCLEOTIDE SEQUENCE [LARGE SCALE GENOMIC DNA]</scope>
    <source>
        <strain evidence="5 6">ZY74</strain>
    </source>
</reference>
<organism evidence="5 6">
    <name type="scientific">Chitinophaga lutea</name>
    <dbReference type="NCBI Taxonomy" id="2488634"/>
    <lineage>
        <taxon>Bacteria</taxon>
        <taxon>Pseudomonadati</taxon>
        <taxon>Bacteroidota</taxon>
        <taxon>Chitinophagia</taxon>
        <taxon>Chitinophagales</taxon>
        <taxon>Chitinophagaceae</taxon>
        <taxon>Chitinophaga</taxon>
    </lineage>
</organism>
<dbReference type="GO" id="GO:0003700">
    <property type="term" value="F:DNA-binding transcription factor activity"/>
    <property type="evidence" value="ECO:0007669"/>
    <property type="project" value="InterPro"/>
</dbReference>
<dbReference type="InterPro" id="IPR009057">
    <property type="entry name" value="Homeodomain-like_sf"/>
</dbReference>
<protein>
    <submittedName>
        <fullName evidence="5">AraC family transcriptional regulator</fullName>
    </submittedName>
</protein>
<gene>
    <name evidence="5" type="ORF">EGT74_11895</name>
</gene>
<dbReference type="Proteomes" id="UP000278351">
    <property type="component" value="Unassembled WGS sequence"/>
</dbReference>
<evidence type="ECO:0000313" key="6">
    <source>
        <dbReference type="Proteomes" id="UP000278351"/>
    </source>
</evidence>
<evidence type="ECO:0000256" key="2">
    <source>
        <dbReference type="ARBA" id="ARBA00023125"/>
    </source>
</evidence>
<sequence>MQPRNNLPVISIKDICTPLKAEVFSIFRHEQQGKASLPQAHKHNFYMLLVISKGGGDHTIDFTTHKAEKNQVHFLAPGQAHSWELDPATRGFQLMFGPEFLEGTPQQWPFFSFNNHPVLQLSDSDFSDVLYELEQITKEYDRADWLSVRIISNRLRVLLNLLERYYDEANPSGGQQPLRRLVKQFLSLLEQHYKENATVEYYAELLHITPQYLNIVCRKETGITAGQCIRQRLLLEAKRLLTLTGQDVKEIAYALGFSDTSYFSRFFRRYTGQTPLAFRHELLKTPSAE</sequence>
<dbReference type="Gene3D" id="1.10.10.60">
    <property type="entry name" value="Homeodomain-like"/>
    <property type="match status" value="2"/>
</dbReference>
<comment type="caution">
    <text evidence="5">The sequence shown here is derived from an EMBL/GenBank/DDBJ whole genome shotgun (WGS) entry which is preliminary data.</text>
</comment>
<accession>A0A3N4PZJ5</accession>
<dbReference type="InterPro" id="IPR018060">
    <property type="entry name" value="HTH_AraC"/>
</dbReference>
<dbReference type="InterPro" id="IPR020449">
    <property type="entry name" value="Tscrpt_reg_AraC-type_HTH"/>
</dbReference>
<dbReference type="PANTHER" id="PTHR43280:SF32">
    <property type="entry name" value="TRANSCRIPTIONAL REGULATORY PROTEIN"/>
    <property type="match status" value="1"/>
</dbReference>
<dbReference type="InterPro" id="IPR003313">
    <property type="entry name" value="AraC-bd"/>
</dbReference>
<dbReference type="SUPFAM" id="SSF46689">
    <property type="entry name" value="Homeodomain-like"/>
    <property type="match status" value="1"/>
</dbReference>
<dbReference type="Pfam" id="PF12833">
    <property type="entry name" value="HTH_18"/>
    <property type="match status" value="1"/>
</dbReference>
<dbReference type="GO" id="GO:0043565">
    <property type="term" value="F:sequence-specific DNA binding"/>
    <property type="evidence" value="ECO:0007669"/>
    <property type="project" value="InterPro"/>
</dbReference>
<evidence type="ECO:0000313" key="5">
    <source>
        <dbReference type="EMBL" id="RPE14172.1"/>
    </source>
</evidence>
<name>A0A3N4PZJ5_9BACT</name>
<dbReference type="RefSeq" id="WP_123846683.1">
    <property type="nucleotide sequence ID" value="NZ_RPDH01000001.1"/>
</dbReference>
<dbReference type="OrthoDB" id="2585681at2"/>
<keyword evidence="1" id="KW-0805">Transcription regulation</keyword>
<dbReference type="SUPFAM" id="SSF51215">
    <property type="entry name" value="Regulatory protein AraC"/>
    <property type="match status" value="1"/>
</dbReference>